<proteinExistence type="predicted"/>
<sequence>MTATKRSEILKLKFALLIRLIDLRVKRNGFTNNYGYGPHGIGPSNVGVDSYGFFKDKFYNSGLPPLYTHAAYRNYYHEISFHKNKYGLPAPTNFEILQQERFGPYYNGVWGNVDQSPYWYGRMKRNDFTNNFGYGPHSIGPSNVGVDSFGFFKLVKDKSYNGGLPPLYTHASYRNYYGEISFHKNKYGLPAPMNFEILQQERFGVLLFKHDWMLSKLTMRKQAKDLRNGGMREYGDERGADTFSYGVHWGDKFMRARFHGFQ</sequence>
<protein>
    <submittedName>
        <fullName evidence="1">Uncharacterized protein</fullName>
    </submittedName>
</protein>
<name>A0A2G9UBJ4_TELCI</name>
<evidence type="ECO:0000313" key="2">
    <source>
        <dbReference type="Proteomes" id="UP000230423"/>
    </source>
</evidence>
<accession>A0A2G9UBJ4</accession>
<evidence type="ECO:0000313" key="1">
    <source>
        <dbReference type="EMBL" id="PIO67598.1"/>
    </source>
</evidence>
<reference evidence="1 2" key="1">
    <citation type="submission" date="2015-09" db="EMBL/GenBank/DDBJ databases">
        <title>Draft genome of the parasitic nematode Teladorsagia circumcincta isolate WARC Sus (inbred).</title>
        <authorList>
            <person name="Mitreva M."/>
        </authorList>
    </citation>
    <scope>NUCLEOTIDE SEQUENCE [LARGE SCALE GENOMIC DNA]</scope>
    <source>
        <strain evidence="1 2">S</strain>
    </source>
</reference>
<gene>
    <name evidence="1" type="ORF">TELCIR_10644</name>
</gene>
<dbReference type="Proteomes" id="UP000230423">
    <property type="component" value="Unassembled WGS sequence"/>
</dbReference>
<keyword evidence="2" id="KW-1185">Reference proteome</keyword>
<dbReference type="AlphaFoldDB" id="A0A2G9UBJ4"/>
<feature type="non-terminal residue" evidence="1">
    <location>
        <position position="262"/>
    </location>
</feature>
<dbReference type="EMBL" id="KZ347501">
    <property type="protein sequence ID" value="PIO67598.1"/>
    <property type="molecule type" value="Genomic_DNA"/>
</dbReference>
<dbReference type="OrthoDB" id="5835795at2759"/>
<organism evidence="1 2">
    <name type="scientific">Teladorsagia circumcincta</name>
    <name type="common">Brown stomach worm</name>
    <name type="synonym">Ostertagia circumcincta</name>
    <dbReference type="NCBI Taxonomy" id="45464"/>
    <lineage>
        <taxon>Eukaryota</taxon>
        <taxon>Metazoa</taxon>
        <taxon>Ecdysozoa</taxon>
        <taxon>Nematoda</taxon>
        <taxon>Chromadorea</taxon>
        <taxon>Rhabditida</taxon>
        <taxon>Rhabditina</taxon>
        <taxon>Rhabditomorpha</taxon>
        <taxon>Strongyloidea</taxon>
        <taxon>Trichostrongylidae</taxon>
        <taxon>Teladorsagia</taxon>
    </lineage>
</organism>